<feature type="transmembrane region" description="Helical" evidence="1">
    <location>
        <begin position="73"/>
        <end position="93"/>
    </location>
</feature>
<evidence type="ECO:0000313" key="3">
    <source>
        <dbReference type="Proteomes" id="UP000320216"/>
    </source>
</evidence>
<proteinExistence type="predicted"/>
<dbReference type="AlphaFoldDB" id="A0A5B8M9I2"/>
<keyword evidence="1" id="KW-0472">Membrane</keyword>
<evidence type="ECO:0000313" key="2">
    <source>
        <dbReference type="EMBL" id="QDZ16781.1"/>
    </source>
</evidence>
<feature type="transmembrane region" description="Helical" evidence="1">
    <location>
        <begin position="6"/>
        <end position="25"/>
    </location>
</feature>
<feature type="transmembrane region" description="Helical" evidence="1">
    <location>
        <begin position="46"/>
        <end position="67"/>
    </location>
</feature>
<feature type="transmembrane region" description="Helical" evidence="1">
    <location>
        <begin position="114"/>
        <end position="137"/>
    </location>
</feature>
<keyword evidence="1" id="KW-1133">Transmembrane helix</keyword>
<dbReference type="OrthoDB" id="1098954at2"/>
<evidence type="ECO:0008006" key="4">
    <source>
        <dbReference type="Google" id="ProtNLM"/>
    </source>
</evidence>
<dbReference type="EMBL" id="CP042305">
    <property type="protein sequence ID" value="QDZ16781.1"/>
    <property type="molecule type" value="Genomic_DNA"/>
</dbReference>
<protein>
    <recommendedName>
        <fullName evidence="4">DUF4149 domain-containing protein</fullName>
    </recommendedName>
</protein>
<dbReference type="KEGG" id="huw:FPZ11_08095"/>
<reference evidence="2 3" key="1">
    <citation type="submission" date="2019-07" db="EMBL/GenBank/DDBJ databases">
        <title>Full genome sequence of Humibacter sp. WJ7-1.</title>
        <authorList>
            <person name="Im W.-T."/>
        </authorList>
    </citation>
    <scope>NUCLEOTIDE SEQUENCE [LARGE SCALE GENOMIC DNA]</scope>
    <source>
        <strain evidence="2 3">WJ7-1</strain>
    </source>
</reference>
<keyword evidence="1" id="KW-0812">Transmembrane</keyword>
<dbReference type="Proteomes" id="UP000320216">
    <property type="component" value="Chromosome"/>
</dbReference>
<keyword evidence="3" id="KW-1185">Reference proteome</keyword>
<name>A0A5B8M9I2_9MICO</name>
<evidence type="ECO:0000256" key="1">
    <source>
        <dbReference type="SAM" id="Phobius"/>
    </source>
</evidence>
<gene>
    <name evidence="2" type="ORF">FPZ11_08095</name>
</gene>
<organism evidence="2 3">
    <name type="scientific">Humibacter ginsenosidimutans</name>
    <dbReference type="NCBI Taxonomy" id="2599293"/>
    <lineage>
        <taxon>Bacteria</taxon>
        <taxon>Bacillati</taxon>
        <taxon>Actinomycetota</taxon>
        <taxon>Actinomycetes</taxon>
        <taxon>Micrococcales</taxon>
        <taxon>Microbacteriaceae</taxon>
        <taxon>Humibacter</taxon>
    </lineage>
</organism>
<sequence length="138" mass="14691">MQIAISFVWLGLVLGISFLEAPIKFRAPGVTVEIGVGIGRLVFRTLNAIEGVLAIAVIIVVAVQGAAMSPLALGLAIALIIVLAAGALVLRPLMDRRVRDGRTADRMPRHSMHFFYVALEVVKVALLVWIGVLGLTLA</sequence>
<accession>A0A5B8M9I2</accession>